<dbReference type="Pfam" id="PF08409">
    <property type="entry name" value="TMTC_DUF1736"/>
    <property type="match status" value="1"/>
</dbReference>
<proteinExistence type="inferred from homology"/>
<name>A0A9P0AKU7_BEMTA</name>
<evidence type="ECO:0000256" key="2">
    <source>
        <dbReference type="ARBA" id="ARBA00004141"/>
    </source>
</evidence>
<dbReference type="GO" id="GO:0005783">
    <property type="term" value="C:endoplasmic reticulum"/>
    <property type="evidence" value="ECO:0007669"/>
    <property type="project" value="UniProtKB-SubCell"/>
</dbReference>
<keyword evidence="11" id="KW-0256">Endoplasmic reticulum</keyword>
<keyword evidence="8 17" id="KW-0812">Transmembrane</keyword>
<evidence type="ECO:0000256" key="15">
    <source>
        <dbReference type="ARBA" id="ARBA00045102"/>
    </source>
</evidence>
<dbReference type="OrthoDB" id="19588at2759"/>
<evidence type="ECO:0000256" key="17">
    <source>
        <dbReference type="SAM" id="Phobius"/>
    </source>
</evidence>
<feature type="transmembrane region" description="Helical" evidence="17">
    <location>
        <begin position="385"/>
        <end position="404"/>
    </location>
</feature>
<evidence type="ECO:0000313" key="19">
    <source>
        <dbReference type="EMBL" id="CAH0393458.1"/>
    </source>
</evidence>
<dbReference type="InterPro" id="IPR013618">
    <property type="entry name" value="TMTC_DUF1736"/>
</dbReference>
<keyword evidence="20" id="KW-1185">Reference proteome</keyword>
<evidence type="ECO:0000256" key="8">
    <source>
        <dbReference type="ARBA" id="ARBA00022692"/>
    </source>
</evidence>
<evidence type="ECO:0000256" key="9">
    <source>
        <dbReference type="ARBA" id="ARBA00022737"/>
    </source>
</evidence>
<dbReference type="PROSITE" id="PS50293">
    <property type="entry name" value="TPR_REGION"/>
    <property type="match status" value="1"/>
</dbReference>
<feature type="repeat" description="TPR" evidence="16">
    <location>
        <begin position="548"/>
        <end position="581"/>
    </location>
</feature>
<feature type="transmembrane region" description="Helical" evidence="17">
    <location>
        <begin position="184"/>
        <end position="202"/>
    </location>
</feature>
<feature type="transmembrane region" description="Helical" evidence="17">
    <location>
        <begin position="208"/>
        <end position="227"/>
    </location>
</feature>
<comment type="similarity">
    <text evidence="5">Belongs to the TMTC family.</text>
</comment>
<evidence type="ECO:0000256" key="5">
    <source>
        <dbReference type="ARBA" id="ARBA00007882"/>
    </source>
</evidence>
<evidence type="ECO:0000256" key="1">
    <source>
        <dbReference type="ARBA" id="ARBA00003582"/>
    </source>
</evidence>
<evidence type="ECO:0000256" key="12">
    <source>
        <dbReference type="ARBA" id="ARBA00022989"/>
    </source>
</evidence>
<dbReference type="Pfam" id="PF14559">
    <property type="entry name" value="TPR_19"/>
    <property type="match status" value="1"/>
</dbReference>
<evidence type="ECO:0000256" key="16">
    <source>
        <dbReference type="PROSITE-ProRule" id="PRU00339"/>
    </source>
</evidence>
<comment type="catalytic activity">
    <reaction evidence="15">
        <text>a di-trans,poly-cis-dolichyl beta-D-mannosyl phosphate + L-seryl-[protein] = 3-O-(alpha-D-mannosyl)-L-seryl-[protein] + a di-trans,poly-cis-dolichyl phosphate + H(+)</text>
        <dbReference type="Rhea" id="RHEA:17377"/>
        <dbReference type="Rhea" id="RHEA-COMP:9863"/>
        <dbReference type="Rhea" id="RHEA-COMP:13546"/>
        <dbReference type="Rhea" id="RHEA-COMP:19498"/>
        <dbReference type="Rhea" id="RHEA-COMP:19501"/>
        <dbReference type="ChEBI" id="CHEBI:15378"/>
        <dbReference type="ChEBI" id="CHEBI:29999"/>
        <dbReference type="ChEBI" id="CHEBI:57683"/>
        <dbReference type="ChEBI" id="CHEBI:58211"/>
        <dbReference type="ChEBI" id="CHEBI:137321"/>
        <dbReference type="EC" id="2.4.1.109"/>
    </reaction>
</comment>
<evidence type="ECO:0000256" key="4">
    <source>
        <dbReference type="ARBA" id="ARBA00004922"/>
    </source>
</evidence>
<feature type="transmembrane region" description="Helical" evidence="17">
    <location>
        <begin position="295"/>
        <end position="319"/>
    </location>
</feature>
<reference evidence="19" key="1">
    <citation type="submission" date="2021-12" db="EMBL/GenBank/DDBJ databases">
        <authorList>
            <person name="King R."/>
        </authorList>
    </citation>
    <scope>NUCLEOTIDE SEQUENCE</scope>
</reference>
<gene>
    <name evidence="19" type="ORF">BEMITA_LOCUS11858</name>
</gene>
<evidence type="ECO:0000256" key="11">
    <source>
        <dbReference type="ARBA" id="ARBA00022824"/>
    </source>
</evidence>
<keyword evidence="12 17" id="KW-1133">Transmembrane helix</keyword>
<dbReference type="PANTHER" id="PTHR44227">
    <property type="match status" value="1"/>
</dbReference>
<evidence type="ECO:0000313" key="20">
    <source>
        <dbReference type="Proteomes" id="UP001152759"/>
    </source>
</evidence>
<evidence type="ECO:0000256" key="10">
    <source>
        <dbReference type="ARBA" id="ARBA00022803"/>
    </source>
</evidence>
<dbReference type="EMBL" id="OU963868">
    <property type="protein sequence ID" value="CAH0393458.1"/>
    <property type="molecule type" value="Genomic_DNA"/>
</dbReference>
<dbReference type="GO" id="GO:0004169">
    <property type="term" value="F:dolichyl-phosphate-mannose-protein mannosyltransferase activity"/>
    <property type="evidence" value="ECO:0007669"/>
    <property type="project" value="UniProtKB-EC"/>
</dbReference>
<feature type="domain" description="DUF1736" evidence="18">
    <location>
        <begin position="322"/>
        <end position="397"/>
    </location>
</feature>
<keyword evidence="13 17" id="KW-0472">Membrane</keyword>
<dbReference type="AlphaFoldDB" id="A0A9P0AKU7"/>
<protein>
    <recommendedName>
        <fullName evidence="6">dolichyl-phosphate-mannose--protein mannosyltransferase</fullName>
        <ecNumber evidence="6">2.4.1.109</ecNumber>
    </recommendedName>
</protein>
<dbReference type="InterPro" id="IPR011990">
    <property type="entry name" value="TPR-like_helical_dom_sf"/>
</dbReference>
<dbReference type="Gene3D" id="1.25.40.10">
    <property type="entry name" value="Tetratricopeptide repeat domain"/>
    <property type="match status" value="4"/>
</dbReference>
<organism evidence="19 20">
    <name type="scientific">Bemisia tabaci</name>
    <name type="common">Sweetpotato whitefly</name>
    <name type="synonym">Aleurodes tabaci</name>
    <dbReference type="NCBI Taxonomy" id="7038"/>
    <lineage>
        <taxon>Eukaryota</taxon>
        <taxon>Metazoa</taxon>
        <taxon>Ecdysozoa</taxon>
        <taxon>Arthropoda</taxon>
        <taxon>Hexapoda</taxon>
        <taxon>Insecta</taxon>
        <taxon>Pterygota</taxon>
        <taxon>Neoptera</taxon>
        <taxon>Paraneoptera</taxon>
        <taxon>Hemiptera</taxon>
        <taxon>Sternorrhyncha</taxon>
        <taxon>Aleyrodoidea</taxon>
        <taxon>Aleyrodidae</taxon>
        <taxon>Aleyrodinae</taxon>
        <taxon>Bemisia</taxon>
    </lineage>
</organism>
<feature type="transmembrane region" description="Helical" evidence="17">
    <location>
        <begin position="133"/>
        <end position="154"/>
    </location>
</feature>
<dbReference type="InterPro" id="IPR019734">
    <property type="entry name" value="TPR_rpt"/>
</dbReference>
<dbReference type="InterPro" id="IPR052346">
    <property type="entry name" value="O-mannosyl-transferase_TMTC"/>
</dbReference>
<dbReference type="SUPFAM" id="SSF48452">
    <property type="entry name" value="TPR-like"/>
    <property type="match status" value="1"/>
</dbReference>
<sequence length="769" mass="86601">MTWDASIPLPVLTHRQSRLVVGLLAVLCYVGSLNGDFVFDDSEAVVNNDDVQLTTPVWKLFSHDFWGTRITNNASHKSYRPLTVISFRWNVWLNDGKLEPFSFHLFNVILHGINSVLLLSVYKLLLGVESPKLSLVAASLFALHPVHTESVAGIVGRADLLSTFFAFISILVYQYAVRKENTSVSSLSYCALSCVFVGIAMLCKEQGITIISICCLYDLLIVNNMYLNKMLHEVFNSSQKKPKSNKQLPHKILNQIHQNGLNGHSNGHGAGAVSMQNGNRSNGLSDEKLKDNRHFFLLLLRQSILCFGCVALLYLRWIVMGSAPPVFQKVDNPASFLNNTLEKVVNYNYLYSLNMWILLCPEWLCFDWSMGCIPPISVCKFPIDLRLLAVVILWVSFAATMKRLTKSFNTQEWRGIVIALALLIIPFLPASNLVFRVGFVIAERVLYLPSAGFCLLVALGIRRLSVFPNSKNPLRIMLLLLCVTFFARTAQRSLEWCSESALFSSALSVCPLNAKVHYNLGKNSADAGKTEEAIQFYKQAIKLHPEYDQAMNNLANILKDTGNLTEARSLLETAVKIRPDFAAAWMNLGIVLSGLKLYNQAETSYHTALTHRRKYPDCYYNLGNLYLDMGRNAEAYEAWLMATRYRPTHTIAWSNMIVMLDSMGEYVKAEQVGKTALSILPNEPALHFSLANALGKTGKLEESEWHFTQAINLNFNNALYHSNFGVLYHRWKKFDKAEHEYKIALKLNPHLTSAKENLSSLRKLRSSAS</sequence>
<dbReference type="PROSITE" id="PS50005">
    <property type="entry name" value="TPR"/>
    <property type="match status" value="4"/>
</dbReference>
<evidence type="ECO:0000256" key="7">
    <source>
        <dbReference type="ARBA" id="ARBA00022679"/>
    </source>
</evidence>
<dbReference type="EC" id="2.4.1.109" evidence="6"/>
<dbReference type="KEGG" id="btab:109031428"/>
<dbReference type="Proteomes" id="UP001152759">
    <property type="component" value="Chromosome 7"/>
</dbReference>
<dbReference type="GO" id="GO:0030968">
    <property type="term" value="P:endoplasmic reticulum unfolded protein response"/>
    <property type="evidence" value="ECO:0007669"/>
    <property type="project" value="TreeGrafter"/>
</dbReference>
<comment type="function">
    <text evidence="1">Transfers mannosyl residues to the hydroxyl group of serine or threonine residues.</text>
</comment>
<evidence type="ECO:0000256" key="14">
    <source>
        <dbReference type="ARBA" id="ARBA00045085"/>
    </source>
</evidence>
<keyword evidence="10 16" id="KW-0802">TPR repeat</keyword>
<evidence type="ECO:0000256" key="3">
    <source>
        <dbReference type="ARBA" id="ARBA00004240"/>
    </source>
</evidence>
<dbReference type="GO" id="GO:0016020">
    <property type="term" value="C:membrane"/>
    <property type="evidence" value="ECO:0007669"/>
    <property type="project" value="UniProtKB-SubCell"/>
</dbReference>
<feature type="repeat" description="TPR" evidence="16">
    <location>
        <begin position="514"/>
        <end position="547"/>
    </location>
</feature>
<feature type="transmembrane region" description="Helical" evidence="17">
    <location>
        <begin position="101"/>
        <end position="121"/>
    </location>
</feature>
<dbReference type="SMART" id="SM00028">
    <property type="entry name" value="TPR"/>
    <property type="match status" value="7"/>
</dbReference>
<comment type="catalytic activity">
    <reaction evidence="14">
        <text>a di-trans,poly-cis-dolichyl beta-D-mannosyl phosphate + L-threonyl-[protein] = 3-O-(alpha-D-mannosyl)-L-threonyl-[protein] + a di-trans,poly-cis-dolichyl phosphate + H(+)</text>
        <dbReference type="Rhea" id="RHEA:53396"/>
        <dbReference type="Rhea" id="RHEA-COMP:11060"/>
        <dbReference type="Rhea" id="RHEA-COMP:13547"/>
        <dbReference type="Rhea" id="RHEA-COMP:19498"/>
        <dbReference type="Rhea" id="RHEA-COMP:19501"/>
        <dbReference type="ChEBI" id="CHEBI:15378"/>
        <dbReference type="ChEBI" id="CHEBI:30013"/>
        <dbReference type="ChEBI" id="CHEBI:57683"/>
        <dbReference type="ChEBI" id="CHEBI:58211"/>
        <dbReference type="ChEBI" id="CHEBI:137323"/>
        <dbReference type="EC" id="2.4.1.109"/>
    </reaction>
</comment>
<feature type="transmembrane region" description="Helical" evidence="17">
    <location>
        <begin position="160"/>
        <end position="177"/>
    </location>
</feature>
<evidence type="ECO:0000259" key="18">
    <source>
        <dbReference type="Pfam" id="PF08409"/>
    </source>
</evidence>
<dbReference type="Pfam" id="PF13432">
    <property type="entry name" value="TPR_16"/>
    <property type="match status" value="1"/>
</dbReference>
<evidence type="ECO:0000256" key="6">
    <source>
        <dbReference type="ARBA" id="ARBA00012839"/>
    </source>
</evidence>
<dbReference type="PANTHER" id="PTHR44227:SF3">
    <property type="entry name" value="PROTEIN O-MANNOSYL-TRANSFERASE TMTC4"/>
    <property type="match status" value="1"/>
</dbReference>
<evidence type="ECO:0000256" key="13">
    <source>
        <dbReference type="ARBA" id="ARBA00023136"/>
    </source>
</evidence>
<feature type="transmembrane region" description="Helical" evidence="17">
    <location>
        <begin position="445"/>
        <end position="461"/>
    </location>
</feature>
<feature type="transmembrane region" description="Helical" evidence="17">
    <location>
        <begin position="20"/>
        <end position="39"/>
    </location>
</feature>
<feature type="transmembrane region" description="Helical" evidence="17">
    <location>
        <begin position="416"/>
        <end position="439"/>
    </location>
</feature>
<feature type="repeat" description="TPR" evidence="16">
    <location>
        <begin position="616"/>
        <end position="649"/>
    </location>
</feature>
<comment type="subcellular location">
    <subcellularLocation>
        <location evidence="3">Endoplasmic reticulum</location>
    </subcellularLocation>
    <subcellularLocation>
        <location evidence="2">Membrane</location>
        <topology evidence="2">Multi-pass membrane protein</topology>
    </subcellularLocation>
</comment>
<accession>A0A9P0AKU7</accession>
<keyword evidence="7" id="KW-0808">Transferase</keyword>
<comment type="pathway">
    <text evidence="4">Protein modification; protein glycosylation.</text>
</comment>
<feature type="repeat" description="TPR" evidence="16">
    <location>
        <begin position="718"/>
        <end position="751"/>
    </location>
</feature>
<keyword evidence="9" id="KW-0677">Repeat</keyword>